<feature type="chain" id="PRO_5021985240" description="DUF4148 domain-containing protein" evidence="2">
    <location>
        <begin position="23"/>
        <end position="112"/>
    </location>
</feature>
<protein>
    <recommendedName>
        <fullName evidence="5">DUF4148 domain-containing protein</fullName>
    </recommendedName>
</protein>
<feature type="signal peptide" evidence="2">
    <location>
        <begin position="1"/>
        <end position="22"/>
    </location>
</feature>
<accession>A0A558QTZ2</accession>
<organism evidence="3 4">
    <name type="scientific">Alterirhizorhabdus solaris</name>
    <dbReference type="NCBI Taxonomy" id="2529389"/>
    <lineage>
        <taxon>Bacteria</taxon>
        <taxon>Pseudomonadati</taxon>
        <taxon>Pseudomonadota</taxon>
        <taxon>Alphaproteobacteria</taxon>
        <taxon>Sphingomonadales</taxon>
        <taxon>Rhizorhabdaceae</taxon>
        <taxon>Alterirhizorhabdus</taxon>
    </lineage>
</organism>
<feature type="region of interest" description="Disordered" evidence="1">
    <location>
        <begin position="31"/>
        <end position="81"/>
    </location>
</feature>
<feature type="compositionally biased region" description="Basic and acidic residues" evidence="1">
    <location>
        <begin position="32"/>
        <end position="53"/>
    </location>
</feature>
<dbReference type="Proteomes" id="UP000318681">
    <property type="component" value="Unassembled WGS sequence"/>
</dbReference>
<comment type="caution">
    <text evidence="3">The sequence shown here is derived from an EMBL/GenBank/DDBJ whole genome shotgun (WGS) entry which is preliminary data.</text>
</comment>
<evidence type="ECO:0008006" key="5">
    <source>
        <dbReference type="Google" id="ProtNLM"/>
    </source>
</evidence>
<dbReference type="EMBL" id="VNIM01000116">
    <property type="protein sequence ID" value="TVV70599.1"/>
    <property type="molecule type" value="Genomic_DNA"/>
</dbReference>
<evidence type="ECO:0000313" key="3">
    <source>
        <dbReference type="EMBL" id="TVV70599.1"/>
    </source>
</evidence>
<keyword evidence="2" id="KW-0732">Signal</keyword>
<dbReference type="AlphaFoldDB" id="A0A558QTZ2"/>
<evidence type="ECO:0000256" key="1">
    <source>
        <dbReference type="SAM" id="MobiDB-lite"/>
    </source>
</evidence>
<dbReference type="RefSeq" id="WP_145155172.1">
    <property type="nucleotide sequence ID" value="NZ_VNIM01000116.1"/>
</dbReference>
<proteinExistence type="predicted"/>
<evidence type="ECO:0000313" key="4">
    <source>
        <dbReference type="Proteomes" id="UP000318681"/>
    </source>
</evidence>
<name>A0A558QTZ2_9SPHN</name>
<gene>
    <name evidence="3" type="ORF">FOY91_18715</name>
</gene>
<dbReference type="OrthoDB" id="7569823at2"/>
<evidence type="ECO:0000256" key="2">
    <source>
        <dbReference type="SAM" id="SignalP"/>
    </source>
</evidence>
<keyword evidence="4" id="KW-1185">Reference proteome</keyword>
<reference evidence="3 4" key="1">
    <citation type="submission" date="2019-07" db="EMBL/GenBank/DDBJ databases">
        <title>Sphingomonas solaris sp. nov., isolated from a solar panel from Boston, Massachusetts.</title>
        <authorList>
            <person name="Tanner K."/>
            <person name="Pascual J."/>
            <person name="Mancuso C."/>
            <person name="Pereto J."/>
            <person name="Khalil A."/>
            <person name="Vilanova C."/>
        </authorList>
    </citation>
    <scope>NUCLEOTIDE SEQUENCE [LARGE SCALE GENOMIC DNA]</scope>
    <source>
        <strain evidence="3 4">R4DWN</strain>
    </source>
</reference>
<sequence length="112" mass="12363">MKKTILTLGLAALTLGGVAASAEGPVNARQLNQERRIDAGKRSGKLTHAEAARLKSQQAAIKREEDRMRARHGGKLTAQDKRIIHARQEQANRAILQQKQDSQRGRNHLKIG</sequence>